<evidence type="ECO:0000313" key="1">
    <source>
        <dbReference type="EMBL" id="KAJ4943998.1"/>
    </source>
</evidence>
<gene>
    <name evidence="1" type="ORF">NE237_000166</name>
</gene>
<dbReference type="PANTHER" id="PTHR32278">
    <property type="entry name" value="F-BOX DOMAIN-CONTAINING PROTEIN"/>
    <property type="match status" value="1"/>
</dbReference>
<dbReference type="OrthoDB" id="1918565at2759"/>
<dbReference type="InterPro" id="IPR025886">
    <property type="entry name" value="PP2-like"/>
</dbReference>
<dbReference type="Pfam" id="PF14299">
    <property type="entry name" value="PP2"/>
    <property type="match status" value="1"/>
</dbReference>
<keyword evidence="2" id="KW-1185">Reference proteome</keyword>
<reference evidence="1" key="1">
    <citation type="journal article" date="2023" name="Plant J.">
        <title>The genome of the king protea, Protea cynaroides.</title>
        <authorList>
            <person name="Chang J."/>
            <person name="Duong T.A."/>
            <person name="Schoeman C."/>
            <person name="Ma X."/>
            <person name="Roodt D."/>
            <person name="Barker N."/>
            <person name="Li Z."/>
            <person name="Van de Peer Y."/>
            <person name="Mizrachi E."/>
        </authorList>
    </citation>
    <scope>NUCLEOTIDE SEQUENCE</scope>
    <source>
        <tissue evidence="1">Young leaves</tissue>
    </source>
</reference>
<accession>A0A9Q0GM79</accession>
<organism evidence="1 2">
    <name type="scientific">Protea cynaroides</name>
    <dbReference type="NCBI Taxonomy" id="273540"/>
    <lineage>
        <taxon>Eukaryota</taxon>
        <taxon>Viridiplantae</taxon>
        <taxon>Streptophyta</taxon>
        <taxon>Embryophyta</taxon>
        <taxon>Tracheophyta</taxon>
        <taxon>Spermatophyta</taxon>
        <taxon>Magnoliopsida</taxon>
        <taxon>Proteales</taxon>
        <taxon>Proteaceae</taxon>
        <taxon>Protea</taxon>
    </lineage>
</organism>
<comment type="caution">
    <text evidence="1">The sequence shown here is derived from an EMBL/GenBank/DDBJ whole genome shotgun (WGS) entry which is preliminary data.</text>
</comment>
<proteinExistence type="predicted"/>
<name>A0A9Q0GM79_9MAGN</name>
<dbReference type="AlphaFoldDB" id="A0A9Q0GM79"/>
<dbReference type="Proteomes" id="UP001141806">
    <property type="component" value="Unassembled WGS sequence"/>
</dbReference>
<sequence length="153" mass="17800">METRLLSSNTTYIAYLVFKLADIAEGFGYDPVEMSIKLTSDGRPEHEQVKYVYLTTPKETAYDPPYEDSWSSGPEEVVLEESEAYSWRAPDEREAREVPKKRGDGWMEIQMGEFFNERGDDGEVEMSLKEVKFPWWQFGLIVEGIELRPKENQ</sequence>
<dbReference type="EMBL" id="JAMYWD010001168">
    <property type="protein sequence ID" value="KAJ4943998.1"/>
    <property type="molecule type" value="Genomic_DNA"/>
</dbReference>
<evidence type="ECO:0000313" key="2">
    <source>
        <dbReference type="Proteomes" id="UP001141806"/>
    </source>
</evidence>
<protein>
    <submittedName>
        <fullName evidence="1">Uncharacterized protein</fullName>
    </submittedName>
</protein>
<dbReference type="PANTHER" id="PTHR32278:SF111">
    <property type="entry name" value="F-BOX PROTEIN PP2-B12-RELATED"/>
    <property type="match status" value="1"/>
</dbReference>